<dbReference type="InterPro" id="IPR036393">
    <property type="entry name" value="AceGlu_kinase-like_sf"/>
</dbReference>
<reference evidence="3" key="2">
    <citation type="journal article" date="2014" name="ISME J.">
        <title>Microbial stratification in low pH oxic and suboxic macroscopic growths along an acid mine drainage.</title>
        <authorList>
            <person name="Mendez-Garcia C."/>
            <person name="Mesa V."/>
            <person name="Sprenger R.R."/>
            <person name="Richter M."/>
            <person name="Diez M.S."/>
            <person name="Solano J."/>
            <person name="Bargiela R."/>
            <person name="Golyshina O.V."/>
            <person name="Manteca A."/>
            <person name="Ramos J.L."/>
            <person name="Gallego J.R."/>
            <person name="Llorente I."/>
            <person name="Martins Dos Santos V.A."/>
            <person name="Jensen O.N."/>
            <person name="Pelaez A.I."/>
            <person name="Sanchez J."/>
            <person name="Ferrer M."/>
        </authorList>
    </citation>
    <scope>NUCLEOTIDE SEQUENCE</scope>
</reference>
<gene>
    <name evidence="3" type="ORF">B1B_14478</name>
</gene>
<comment type="caution">
    <text evidence="3">The sequence shown here is derived from an EMBL/GenBank/DDBJ whole genome shotgun (WGS) entry which is preliminary data.</text>
</comment>
<keyword evidence="3" id="KW-0808">Transferase</keyword>
<dbReference type="GO" id="GO:0009089">
    <property type="term" value="P:lysine biosynthetic process via diaminopimelate"/>
    <property type="evidence" value="ECO:0007669"/>
    <property type="project" value="TreeGrafter"/>
</dbReference>
<keyword evidence="3" id="KW-0418">Kinase</keyword>
<organism evidence="3">
    <name type="scientific">mine drainage metagenome</name>
    <dbReference type="NCBI Taxonomy" id="410659"/>
    <lineage>
        <taxon>unclassified sequences</taxon>
        <taxon>metagenomes</taxon>
        <taxon>ecological metagenomes</taxon>
    </lineage>
</organism>
<dbReference type="InterPro" id="IPR001048">
    <property type="entry name" value="Asp/Glu/Uridylate_kinase"/>
</dbReference>
<name>T1ALH8_9ZZZZ</name>
<evidence type="ECO:0000256" key="1">
    <source>
        <dbReference type="ARBA" id="ARBA00010122"/>
    </source>
</evidence>
<feature type="non-terminal residue" evidence="3">
    <location>
        <position position="1"/>
    </location>
</feature>
<dbReference type="EMBL" id="AUZY01009593">
    <property type="protein sequence ID" value="EQD41574.1"/>
    <property type="molecule type" value="Genomic_DNA"/>
</dbReference>
<dbReference type="SUPFAM" id="SSF53633">
    <property type="entry name" value="Carbamate kinase-like"/>
    <property type="match status" value="1"/>
</dbReference>
<dbReference type="GO" id="GO:0005829">
    <property type="term" value="C:cytosol"/>
    <property type="evidence" value="ECO:0007669"/>
    <property type="project" value="TreeGrafter"/>
</dbReference>
<feature type="non-terminal residue" evidence="3">
    <location>
        <position position="210"/>
    </location>
</feature>
<accession>T1ALH8</accession>
<dbReference type="Pfam" id="PF00696">
    <property type="entry name" value="AA_kinase"/>
    <property type="match status" value="1"/>
</dbReference>
<dbReference type="PANTHER" id="PTHR21499">
    <property type="entry name" value="ASPARTATE KINASE"/>
    <property type="match status" value="1"/>
</dbReference>
<dbReference type="AlphaFoldDB" id="T1ALH8"/>
<dbReference type="Gene3D" id="3.40.1160.10">
    <property type="entry name" value="Acetylglutamate kinase-like"/>
    <property type="match status" value="1"/>
</dbReference>
<evidence type="ECO:0000313" key="3">
    <source>
        <dbReference type="EMBL" id="EQD41574.1"/>
    </source>
</evidence>
<protein>
    <submittedName>
        <fullName evidence="3">Aspartate/glutamate/uridylate kinase domain protein</fullName>
    </submittedName>
</protein>
<reference evidence="3" key="1">
    <citation type="submission" date="2013-08" db="EMBL/GenBank/DDBJ databases">
        <authorList>
            <person name="Mendez C."/>
            <person name="Richter M."/>
            <person name="Ferrer M."/>
            <person name="Sanchez J."/>
        </authorList>
    </citation>
    <scope>NUCLEOTIDE SEQUENCE</scope>
</reference>
<comment type="similarity">
    <text evidence="1">Belongs to the aspartokinase family.</text>
</comment>
<feature type="domain" description="Aspartate/glutamate/uridylate kinase" evidence="2">
    <location>
        <begin position="1"/>
        <end position="209"/>
    </location>
</feature>
<evidence type="ECO:0000259" key="2">
    <source>
        <dbReference type="Pfam" id="PF00696"/>
    </source>
</evidence>
<dbReference type="GO" id="GO:0009090">
    <property type="term" value="P:homoserine biosynthetic process"/>
    <property type="evidence" value="ECO:0007669"/>
    <property type="project" value="TreeGrafter"/>
</dbReference>
<sequence>VVKFGGASLARPDVIATRIRMLRESRTPVVLIVSAREGVTDELRGLIERPRAIRAHREALVRIEEQHPDPSAIGRAHLARLRRLVHRIEPRGRCDPPTADLILSIGERLAVDWLSGELRNAGLPAVGIEADHLGLVTDDRHGSANILIDRSAANVRAGLAAHLRGGRIPVVTGFFGRSLRGRVVTLGRGGSDYSATAIGAILGASRVELI</sequence>
<proteinExistence type="inferred from homology"/>
<dbReference type="PANTHER" id="PTHR21499:SF59">
    <property type="entry name" value="ASPARTOKINASE"/>
    <property type="match status" value="1"/>
</dbReference>
<dbReference type="GO" id="GO:0004072">
    <property type="term" value="F:aspartate kinase activity"/>
    <property type="evidence" value="ECO:0007669"/>
    <property type="project" value="TreeGrafter"/>
</dbReference>